<accession>A0A5C8Z387</accession>
<organism evidence="1 2">
    <name type="scientific">Quadrisphaera setariae</name>
    <dbReference type="NCBI Taxonomy" id="2593304"/>
    <lineage>
        <taxon>Bacteria</taxon>
        <taxon>Bacillati</taxon>
        <taxon>Actinomycetota</taxon>
        <taxon>Actinomycetes</taxon>
        <taxon>Kineosporiales</taxon>
        <taxon>Kineosporiaceae</taxon>
        <taxon>Quadrisphaera</taxon>
    </lineage>
</organism>
<gene>
    <name evidence="1" type="ORF">FMM08_21905</name>
</gene>
<sequence>MELHESLRERMRLLVAEYSGALAPARVITIAEGTAAALRRHRGTAGHDEALIADFLAEWHDSTRRRLIDEVAVELATARRAELPGAA</sequence>
<comment type="caution">
    <text evidence="1">The sequence shown here is derived from an EMBL/GenBank/DDBJ whole genome shotgun (WGS) entry which is preliminary data.</text>
</comment>
<name>A0A5C8Z387_9ACTN</name>
<proteinExistence type="predicted"/>
<evidence type="ECO:0000313" key="1">
    <source>
        <dbReference type="EMBL" id="TXR51683.1"/>
    </source>
</evidence>
<evidence type="ECO:0000313" key="2">
    <source>
        <dbReference type="Proteomes" id="UP000321234"/>
    </source>
</evidence>
<keyword evidence="2" id="KW-1185">Reference proteome</keyword>
<dbReference type="AlphaFoldDB" id="A0A5C8Z387"/>
<dbReference type="RefSeq" id="WP_147928477.1">
    <property type="nucleotide sequence ID" value="NZ_VKAC01000019.1"/>
</dbReference>
<reference evidence="1 2" key="1">
    <citation type="submission" date="2019-07" db="EMBL/GenBank/DDBJ databases">
        <title>Quadrisphaera sp. strain DD2A genome sequencing and assembly.</title>
        <authorList>
            <person name="Kim I."/>
        </authorList>
    </citation>
    <scope>NUCLEOTIDE SEQUENCE [LARGE SCALE GENOMIC DNA]</scope>
    <source>
        <strain evidence="1 2">DD2A</strain>
    </source>
</reference>
<protein>
    <submittedName>
        <fullName evidence="1">Uncharacterized protein</fullName>
    </submittedName>
</protein>
<dbReference type="Proteomes" id="UP000321234">
    <property type="component" value="Unassembled WGS sequence"/>
</dbReference>
<dbReference type="EMBL" id="VKAC01000019">
    <property type="protein sequence ID" value="TXR51683.1"/>
    <property type="molecule type" value="Genomic_DNA"/>
</dbReference>